<keyword evidence="2" id="KW-1185">Reference proteome</keyword>
<name>A0A398CIX0_9BACL</name>
<proteinExistence type="predicted"/>
<dbReference type="EMBL" id="QXJM01000040">
    <property type="protein sequence ID" value="RIE01149.1"/>
    <property type="molecule type" value="Genomic_DNA"/>
</dbReference>
<protein>
    <submittedName>
        <fullName evidence="1">Uncharacterized protein</fullName>
    </submittedName>
</protein>
<gene>
    <name evidence="1" type="ORF">D3H35_22340</name>
</gene>
<evidence type="ECO:0000313" key="1">
    <source>
        <dbReference type="EMBL" id="RIE01149.1"/>
    </source>
</evidence>
<reference evidence="1 2" key="1">
    <citation type="submission" date="2018-09" db="EMBL/GenBank/DDBJ databases">
        <title>Cohnella cavernae sp. nov., isolated from a karst cave.</title>
        <authorList>
            <person name="Zhu H."/>
        </authorList>
    </citation>
    <scope>NUCLEOTIDE SEQUENCE [LARGE SCALE GENOMIC DNA]</scope>
    <source>
        <strain evidence="1 2">K2E09-144</strain>
    </source>
</reference>
<evidence type="ECO:0000313" key="2">
    <source>
        <dbReference type="Proteomes" id="UP000266340"/>
    </source>
</evidence>
<dbReference type="RefSeq" id="WP_119151414.1">
    <property type="nucleotide sequence ID" value="NZ_JBHSOV010000041.1"/>
</dbReference>
<dbReference type="Proteomes" id="UP000266340">
    <property type="component" value="Unassembled WGS sequence"/>
</dbReference>
<comment type="caution">
    <text evidence="1">The sequence shown here is derived from an EMBL/GenBank/DDBJ whole genome shotgun (WGS) entry which is preliminary data.</text>
</comment>
<sequence length="70" mass="8193">MRPFIGKERDADEFGDYSHPGDTYGLYGRPSDFDFSYPIRQRVGFVRYDGEYGSNKEHVREGRVRGRNRG</sequence>
<organism evidence="1 2">
    <name type="scientific">Cohnella faecalis</name>
    <dbReference type="NCBI Taxonomy" id="2315694"/>
    <lineage>
        <taxon>Bacteria</taxon>
        <taxon>Bacillati</taxon>
        <taxon>Bacillota</taxon>
        <taxon>Bacilli</taxon>
        <taxon>Bacillales</taxon>
        <taxon>Paenibacillaceae</taxon>
        <taxon>Cohnella</taxon>
    </lineage>
</organism>
<dbReference type="AlphaFoldDB" id="A0A398CIX0"/>
<accession>A0A398CIX0</accession>